<evidence type="ECO:0000313" key="2">
    <source>
        <dbReference type="EMBL" id="MBX44748.1"/>
    </source>
</evidence>
<keyword evidence="1" id="KW-0812">Transmembrane</keyword>
<proteinExistence type="predicted"/>
<keyword evidence="1" id="KW-0472">Membrane</keyword>
<sequence length="43" mass="5034">MIFLVLAAISLLSNLVSRLSMLLCFFFWYVICNLLIVVLLWLE</sequence>
<dbReference type="AlphaFoldDB" id="A0A2P2NQG9"/>
<name>A0A2P2NQG9_RHIMU</name>
<organism evidence="2">
    <name type="scientific">Rhizophora mucronata</name>
    <name type="common">Asiatic mangrove</name>
    <dbReference type="NCBI Taxonomy" id="61149"/>
    <lineage>
        <taxon>Eukaryota</taxon>
        <taxon>Viridiplantae</taxon>
        <taxon>Streptophyta</taxon>
        <taxon>Embryophyta</taxon>
        <taxon>Tracheophyta</taxon>
        <taxon>Spermatophyta</taxon>
        <taxon>Magnoliopsida</taxon>
        <taxon>eudicotyledons</taxon>
        <taxon>Gunneridae</taxon>
        <taxon>Pentapetalae</taxon>
        <taxon>rosids</taxon>
        <taxon>fabids</taxon>
        <taxon>Malpighiales</taxon>
        <taxon>Rhizophoraceae</taxon>
        <taxon>Rhizophora</taxon>
    </lineage>
</organism>
<evidence type="ECO:0000256" key="1">
    <source>
        <dbReference type="SAM" id="Phobius"/>
    </source>
</evidence>
<keyword evidence="1" id="KW-1133">Transmembrane helix</keyword>
<reference evidence="2" key="1">
    <citation type="submission" date="2018-02" db="EMBL/GenBank/DDBJ databases">
        <title>Rhizophora mucronata_Transcriptome.</title>
        <authorList>
            <person name="Meera S.P."/>
            <person name="Sreeshan A."/>
            <person name="Augustine A."/>
        </authorList>
    </citation>
    <scope>NUCLEOTIDE SEQUENCE</scope>
    <source>
        <tissue evidence="2">Leaf</tissue>
    </source>
</reference>
<feature type="transmembrane region" description="Helical" evidence="1">
    <location>
        <begin position="25"/>
        <end position="42"/>
    </location>
</feature>
<accession>A0A2P2NQG9</accession>
<protein>
    <submittedName>
        <fullName evidence="2">Uncharacterized protein</fullName>
    </submittedName>
</protein>
<dbReference type="EMBL" id="GGEC01064264">
    <property type="protein sequence ID" value="MBX44748.1"/>
    <property type="molecule type" value="Transcribed_RNA"/>
</dbReference>